<protein>
    <submittedName>
        <fullName evidence="6">Glycosyl transferase</fullName>
    </submittedName>
</protein>
<sequence>MVDVGDALDAGHAGDAGDPDKAGDSVEPRIAVAVVTMGDRPAQVDALLESVAKQDLAPARIVIIGNGCVLPEFAERLSLPGEVTTIDVDENLGCPGGRNVGLARLREFGDVDVVVELDDDGLLVDADVLRRVRDLYAADPRLGIVGFRIADEHGETQRRHVPRVGASDPLQGGYVTGFLGGGHALSMAMLDETGDWPAEFFFAHEETDLAWRATDAGWKILYAPELLLQHPKTSPARHAIYHHVTARNRVWLVRRNLPLPLIPVHLGVWIAVTLLRTRSLAGLRAWFGGFAEGARKPAGARRPMKWRTVWRLTRLGRPPVV</sequence>
<feature type="region of interest" description="Disordered" evidence="5">
    <location>
        <begin position="1"/>
        <end position="24"/>
    </location>
</feature>
<comment type="caution">
    <text evidence="6">The sequence shown here is derived from an EMBL/GenBank/DDBJ whole genome shotgun (WGS) entry which is preliminary data.</text>
</comment>
<evidence type="ECO:0000256" key="1">
    <source>
        <dbReference type="ARBA" id="ARBA00004776"/>
    </source>
</evidence>
<evidence type="ECO:0000256" key="4">
    <source>
        <dbReference type="ARBA" id="ARBA00022679"/>
    </source>
</evidence>
<organism evidence="6 7">
    <name type="scientific">Streptomyces humidus</name>
    <dbReference type="NCBI Taxonomy" id="52259"/>
    <lineage>
        <taxon>Bacteria</taxon>
        <taxon>Bacillati</taxon>
        <taxon>Actinomycetota</taxon>
        <taxon>Actinomycetes</taxon>
        <taxon>Kitasatosporales</taxon>
        <taxon>Streptomycetaceae</taxon>
        <taxon>Streptomyces</taxon>
    </lineage>
</organism>
<proteinExistence type="inferred from homology"/>
<reference evidence="6" key="1">
    <citation type="journal article" date="2014" name="Int. J. Syst. Evol. Microbiol.">
        <title>Complete genome sequence of Corynebacterium casei LMG S-19264T (=DSM 44701T), isolated from a smear-ripened cheese.</title>
        <authorList>
            <consortium name="US DOE Joint Genome Institute (JGI-PGF)"/>
            <person name="Walter F."/>
            <person name="Albersmeier A."/>
            <person name="Kalinowski J."/>
            <person name="Ruckert C."/>
        </authorList>
    </citation>
    <scope>NUCLEOTIDE SEQUENCE</scope>
    <source>
        <strain evidence="6">JCM 4386</strain>
    </source>
</reference>
<name>A0A918FV55_9ACTN</name>
<keyword evidence="7" id="KW-1185">Reference proteome</keyword>
<reference evidence="6" key="2">
    <citation type="submission" date="2020-09" db="EMBL/GenBank/DDBJ databases">
        <authorList>
            <person name="Sun Q."/>
            <person name="Ohkuma M."/>
        </authorList>
    </citation>
    <scope>NUCLEOTIDE SEQUENCE</scope>
    <source>
        <strain evidence="6">JCM 4386</strain>
    </source>
</reference>
<evidence type="ECO:0000256" key="2">
    <source>
        <dbReference type="ARBA" id="ARBA00006739"/>
    </source>
</evidence>
<dbReference type="SUPFAM" id="SSF53448">
    <property type="entry name" value="Nucleotide-diphospho-sugar transferases"/>
    <property type="match status" value="1"/>
</dbReference>
<comment type="pathway">
    <text evidence="1">Cell wall biogenesis; cell wall polysaccharide biosynthesis.</text>
</comment>
<keyword evidence="3" id="KW-0328">Glycosyltransferase</keyword>
<gene>
    <name evidence="6" type="ORF">GCM10010269_26750</name>
</gene>
<dbReference type="Gene3D" id="3.90.550.10">
    <property type="entry name" value="Spore Coat Polysaccharide Biosynthesis Protein SpsA, Chain A"/>
    <property type="match status" value="1"/>
</dbReference>
<evidence type="ECO:0000313" key="6">
    <source>
        <dbReference type="EMBL" id="GGR86216.1"/>
    </source>
</evidence>
<evidence type="ECO:0000256" key="3">
    <source>
        <dbReference type="ARBA" id="ARBA00022676"/>
    </source>
</evidence>
<dbReference type="PANTHER" id="PTHR43179">
    <property type="entry name" value="RHAMNOSYLTRANSFERASE WBBL"/>
    <property type="match status" value="1"/>
</dbReference>
<comment type="similarity">
    <text evidence="2">Belongs to the glycosyltransferase 2 family.</text>
</comment>
<dbReference type="Proteomes" id="UP000606194">
    <property type="component" value="Unassembled WGS sequence"/>
</dbReference>
<accession>A0A918FV55</accession>
<dbReference type="Pfam" id="PF13641">
    <property type="entry name" value="Glyco_tranf_2_3"/>
    <property type="match status" value="1"/>
</dbReference>
<evidence type="ECO:0000256" key="5">
    <source>
        <dbReference type="SAM" id="MobiDB-lite"/>
    </source>
</evidence>
<dbReference type="AlphaFoldDB" id="A0A918FV55"/>
<dbReference type="GO" id="GO:0016757">
    <property type="term" value="F:glycosyltransferase activity"/>
    <property type="evidence" value="ECO:0007669"/>
    <property type="project" value="UniProtKB-KW"/>
</dbReference>
<keyword evidence="4 6" id="KW-0808">Transferase</keyword>
<evidence type="ECO:0000313" key="7">
    <source>
        <dbReference type="Proteomes" id="UP000606194"/>
    </source>
</evidence>
<feature type="compositionally biased region" description="Low complexity" evidence="5">
    <location>
        <begin position="1"/>
        <end position="13"/>
    </location>
</feature>
<dbReference type="EMBL" id="BMTL01000009">
    <property type="protein sequence ID" value="GGR86216.1"/>
    <property type="molecule type" value="Genomic_DNA"/>
</dbReference>
<dbReference type="InterPro" id="IPR029044">
    <property type="entry name" value="Nucleotide-diphossugar_trans"/>
</dbReference>
<dbReference type="PANTHER" id="PTHR43179:SF12">
    <property type="entry name" value="GALACTOFURANOSYLTRANSFERASE GLFT2"/>
    <property type="match status" value="1"/>
</dbReference>